<comment type="caution">
    <text evidence="2">The sequence shown here is derived from an EMBL/GenBank/DDBJ whole genome shotgun (WGS) entry which is preliminary data.</text>
</comment>
<organism evidence="2 3">
    <name type="scientific">Agaribacillus aureus</name>
    <dbReference type="NCBI Taxonomy" id="3051825"/>
    <lineage>
        <taxon>Bacteria</taxon>
        <taxon>Pseudomonadati</taxon>
        <taxon>Bacteroidota</taxon>
        <taxon>Cytophagia</taxon>
        <taxon>Cytophagales</taxon>
        <taxon>Splendidivirgaceae</taxon>
        <taxon>Agaribacillus</taxon>
    </lineage>
</organism>
<reference evidence="2" key="1">
    <citation type="submission" date="2023-06" db="EMBL/GenBank/DDBJ databases">
        <title>Genomic of Agaribacillus aureum.</title>
        <authorList>
            <person name="Wang G."/>
        </authorList>
    </citation>
    <scope>NUCLEOTIDE SEQUENCE</scope>
    <source>
        <strain evidence="2">BMA12</strain>
    </source>
</reference>
<sequence>MAKKSRNCFVSYHHDYDQKYTSRLRKTIGQMKVADYSLKKDIGHLTDDTIYKKIRNKMRSCSVTVVLIGERTGHRMWVDWEIWASLRGYTHPYDPVKSFRSNGLLAIYLPVYSHSVPDRLQDNIDSGYAVSMKWKNLERDFENKVNYAYWNRMNNSNKIVNNRERMDGNYWNFFGFRI</sequence>
<dbReference type="InterPro" id="IPR036490">
    <property type="entry name" value="ThsB_TIR-like_sf"/>
</dbReference>
<evidence type="ECO:0000313" key="2">
    <source>
        <dbReference type="EMBL" id="MDN5211612.1"/>
    </source>
</evidence>
<proteinExistence type="predicted"/>
<name>A0ABT8L1J2_9BACT</name>
<dbReference type="InterPro" id="IPR015032">
    <property type="entry name" value="ThsB__TIR-like_domain"/>
</dbReference>
<feature type="domain" description="Thoeris protein ThsB TIR-like" evidence="1">
    <location>
        <begin position="9"/>
        <end position="109"/>
    </location>
</feature>
<dbReference type="InterPro" id="IPR035897">
    <property type="entry name" value="Toll_tir_struct_dom_sf"/>
</dbReference>
<dbReference type="SUPFAM" id="SSF52206">
    <property type="entry name" value="Hypothetical protein MTH538"/>
    <property type="match status" value="1"/>
</dbReference>
<dbReference type="Proteomes" id="UP001172083">
    <property type="component" value="Unassembled WGS sequence"/>
</dbReference>
<protein>
    <submittedName>
        <fullName evidence="2">TIR domain-containing protein</fullName>
    </submittedName>
</protein>
<dbReference type="Gene3D" id="3.40.50.10140">
    <property type="entry name" value="Toll/interleukin-1 receptor homology (TIR) domain"/>
    <property type="match status" value="1"/>
</dbReference>
<accession>A0ABT8L1J2</accession>
<evidence type="ECO:0000259" key="1">
    <source>
        <dbReference type="Pfam" id="PF08937"/>
    </source>
</evidence>
<keyword evidence="3" id="KW-1185">Reference proteome</keyword>
<gene>
    <name evidence="2" type="ORF">QQ020_06105</name>
</gene>
<evidence type="ECO:0000313" key="3">
    <source>
        <dbReference type="Proteomes" id="UP001172083"/>
    </source>
</evidence>
<dbReference type="Pfam" id="PF08937">
    <property type="entry name" value="ThsB_TIR"/>
    <property type="match status" value="1"/>
</dbReference>
<dbReference type="EMBL" id="JAUJEB010000001">
    <property type="protein sequence ID" value="MDN5211612.1"/>
    <property type="molecule type" value="Genomic_DNA"/>
</dbReference>
<dbReference type="RefSeq" id="WP_346756942.1">
    <property type="nucleotide sequence ID" value="NZ_JAUJEB010000001.1"/>
</dbReference>